<gene>
    <name evidence="1" type="ORF">T07_6403</name>
</gene>
<proteinExistence type="predicted"/>
<organism evidence="1 2">
    <name type="scientific">Trichinella nelsoni</name>
    <dbReference type="NCBI Taxonomy" id="6336"/>
    <lineage>
        <taxon>Eukaryota</taxon>
        <taxon>Metazoa</taxon>
        <taxon>Ecdysozoa</taxon>
        <taxon>Nematoda</taxon>
        <taxon>Enoplea</taxon>
        <taxon>Dorylaimia</taxon>
        <taxon>Trichinellida</taxon>
        <taxon>Trichinellidae</taxon>
        <taxon>Trichinella</taxon>
    </lineage>
</organism>
<name>A0A0V0SFY4_9BILA</name>
<dbReference type="OrthoDB" id="5919444at2759"/>
<reference evidence="1 2" key="1">
    <citation type="submission" date="2015-01" db="EMBL/GenBank/DDBJ databases">
        <title>Evolution of Trichinella species and genotypes.</title>
        <authorList>
            <person name="Korhonen P.K."/>
            <person name="Edoardo P."/>
            <person name="Giuseppe L.R."/>
            <person name="Gasser R.B."/>
        </authorList>
    </citation>
    <scope>NUCLEOTIDE SEQUENCE [LARGE SCALE GENOMIC DNA]</scope>
    <source>
        <strain evidence="1">ISS37</strain>
    </source>
</reference>
<dbReference type="AlphaFoldDB" id="A0A0V0SFY4"/>
<protein>
    <submittedName>
        <fullName evidence="1">Uncharacterized protein</fullName>
    </submittedName>
</protein>
<evidence type="ECO:0000313" key="2">
    <source>
        <dbReference type="Proteomes" id="UP000054630"/>
    </source>
</evidence>
<sequence length="124" mass="14019">MSRETPIASLQRLASLLCVKSFGQCHISQTSTITLEWRFQYLLSLNHNILALVYHNGKFWTGGVRLTSIELLAKVQLRKTLLHHKIDNDAISLLLALSVGKAAYKAELICWAKTGRKQNVECRN</sequence>
<dbReference type="EMBL" id="JYDL01000011">
    <property type="protein sequence ID" value="KRX25630.1"/>
    <property type="molecule type" value="Genomic_DNA"/>
</dbReference>
<comment type="caution">
    <text evidence="1">The sequence shown here is derived from an EMBL/GenBank/DDBJ whole genome shotgun (WGS) entry which is preliminary data.</text>
</comment>
<dbReference type="Proteomes" id="UP000054630">
    <property type="component" value="Unassembled WGS sequence"/>
</dbReference>
<keyword evidence="2" id="KW-1185">Reference proteome</keyword>
<accession>A0A0V0SFY4</accession>
<evidence type="ECO:0000313" key="1">
    <source>
        <dbReference type="EMBL" id="KRX25630.1"/>
    </source>
</evidence>